<dbReference type="InterPro" id="IPR050198">
    <property type="entry name" value="Non-receptor_tyrosine_kinases"/>
</dbReference>
<dbReference type="SUPFAM" id="SSF55550">
    <property type="entry name" value="SH2 domain"/>
    <property type="match status" value="1"/>
</dbReference>
<dbReference type="RefSeq" id="XP_019861861.1">
    <property type="nucleotide sequence ID" value="XM_020006302.1"/>
</dbReference>
<keyword evidence="13" id="KW-1185">Reference proteome</keyword>
<dbReference type="PROSITE" id="PS00109">
    <property type="entry name" value="PROTEIN_KINASE_TYR"/>
    <property type="match status" value="1"/>
</dbReference>
<evidence type="ECO:0000313" key="13">
    <source>
        <dbReference type="Proteomes" id="UP000007879"/>
    </source>
</evidence>
<dbReference type="PANTHER" id="PTHR24418">
    <property type="entry name" value="TYROSINE-PROTEIN KINASE"/>
    <property type="match status" value="1"/>
</dbReference>
<dbReference type="SUPFAM" id="SSF56112">
    <property type="entry name" value="Protein kinase-like (PK-like)"/>
    <property type="match status" value="1"/>
</dbReference>
<dbReference type="Gene3D" id="3.30.505.10">
    <property type="entry name" value="SH2 domain"/>
    <property type="match status" value="1"/>
</dbReference>
<organism evidence="12 13">
    <name type="scientific">Amphimedon queenslandica</name>
    <name type="common">Sponge</name>
    <dbReference type="NCBI Taxonomy" id="400682"/>
    <lineage>
        <taxon>Eukaryota</taxon>
        <taxon>Metazoa</taxon>
        <taxon>Porifera</taxon>
        <taxon>Demospongiae</taxon>
        <taxon>Heteroscleromorpha</taxon>
        <taxon>Haplosclerida</taxon>
        <taxon>Niphatidae</taxon>
        <taxon>Amphimedon</taxon>
    </lineage>
</organism>
<dbReference type="PRINTS" id="PR00401">
    <property type="entry name" value="SH2DOMAIN"/>
</dbReference>
<evidence type="ECO:0000256" key="3">
    <source>
        <dbReference type="ARBA" id="ARBA00022777"/>
    </source>
</evidence>
<evidence type="ECO:0000259" key="11">
    <source>
        <dbReference type="PROSITE" id="PS50011"/>
    </source>
</evidence>
<dbReference type="Pfam" id="PF00017">
    <property type="entry name" value="SH2"/>
    <property type="match status" value="1"/>
</dbReference>
<evidence type="ECO:0000313" key="12">
    <source>
        <dbReference type="EnsemblMetazoa" id="XP_019861861.1"/>
    </source>
</evidence>
<evidence type="ECO:0000259" key="10">
    <source>
        <dbReference type="PROSITE" id="PS50001"/>
    </source>
</evidence>
<evidence type="ECO:0000256" key="5">
    <source>
        <dbReference type="ARBA" id="ARBA00023137"/>
    </source>
</evidence>
<dbReference type="InterPro" id="IPR000980">
    <property type="entry name" value="SH2"/>
</dbReference>
<dbReference type="SMART" id="SM00252">
    <property type="entry name" value="SH2"/>
    <property type="match status" value="1"/>
</dbReference>
<dbReference type="GO" id="GO:0005524">
    <property type="term" value="F:ATP binding"/>
    <property type="evidence" value="ECO:0007669"/>
    <property type="project" value="UniProtKB-KW"/>
</dbReference>
<dbReference type="Gene3D" id="1.10.510.10">
    <property type="entry name" value="Transferase(Phosphotransferase) domain 1"/>
    <property type="match status" value="1"/>
</dbReference>
<dbReference type="Pfam" id="PF07714">
    <property type="entry name" value="PK_Tyr_Ser-Thr"/>
    <property type="match status" value="1"/>
</dbReference>
<dbReference type="InterPro" id="IPR036860">
    <property type="entry name" value="SH2_dom_sf"/>
</dbReference>
<keyword evidence="7" id="KW-0727">SH2 domain</keyword>
<feature type="domain" description="SH2" evidence="10">
    <location>
        <begin position="341"/>
        <end position="436"/>
    </location>
</feature>
<keyword evidence="5 8" id="KW-0829">Tyrosine-protein kinase</keyword>
<dbReference type="InterPro" id="IPR011009">
    <property type="entry name" value="Kinase-like_dom_sf"/>
</dbReference>
<reference evidence="12" key="2">
    <citation type="submission" date="2024-06" db="UniProtKB">
        <authorList>
            <consortium name="EnsemblMetazoa"/>
        </authorList>
    </citation>
    <scope>IDENTIFICATION</scope>
</reference>
<dbReference type="InterPro" id="IPR000719">
    <property type="entry name" value="Prot_kinase_dom"/>
</dbReference>
<keyword evidence="9" id="KW-0175">Coiled coil</keyword>
<evidence type="ECO:0000256" key="2">
    <source>
        <dbReference type="ARBA" id="ARBA00022741"/>
    </source>
</evidence>
<comment type="catalytic activity">
    <reaction evidence="6 8">
        <text>L-tyrosyl-[protein] + ATP = O-phospho-L-tyrosyl-[protein] + ADP + H(+)</text>
        <dbReference type="Rhea" id="RHEA:10596"/>
        <dbReference type="Rhea" id="RHEA-COMP:10136"/>
        <dbReference type="Rhea" id="RHEA-COMP:20101"/>
        <dbReference type="ChEBI" id="CHEBI:15378"/>
        <dbReference type="ChEBI" id="CHEBI:30616"/>
        <dbReference type="ChEBI" id="CHEBI:46858"/>
        <dbReference type="ChEBI" id="CHEBI:61978"/>
        <dbReference type="ChEBI" id="CHEBI:456216"/>
        <dbReference type="EC" id="2.7.10.2"/>
    </reaction>
</comment>
<dbReference type="Proteomes" id="UP000007879">
    <property type="component" value="Unassembled WGS sequence"/>
</dbReference>
<dbReference type="GO" id="GO:0004715">
    <property type="term" value="F:non-membrane spanning protein tyrosine kinase activity"/>
    <property type="evidence" value="ECO:0007669"/>
    <property type="project" value="UniProtKB-EC"/>
</dbReference>
<keyword evidence="3 8" id="KW-0418">Kinase</keyword>
<keyword evidence="2 8" id="KW-0547">Nucleotide-binding</keyword>
<reference evidence="13" key="1">
    <citation type="journal article" date="2010" name="Nature">
        <title>The Amphimedon queenslandica genome and the evolution of animal complexity.</title>
        <authorList>
            <person name="Srivastava M."/>
            <person name="Simakov O."/>
            <person name="Chapman J."/>
            <person name="Fahey B."/>
            <person name="Gauthier M.E."/>
            <person name="Mitros T."/>
            <person name="Richards G.S."/>
            <person name="Conaco C."/>
            <person name="Dacre M."/>
            <person name="Hellsten U."/>
            <person name="Larroux C."/>
            <person name="Putnam N.H."/>
            <person name="Stanke M."/>
            <person name="Adamska M."/>
            <person name="Darling A."/>
            <person name="Degnan S.M."/>
            <person name="Oakley T.H."/>
            <person name="Plachetzki D.C."/>
            <person name="Zhai Y."/>
            <person name="Adamski M."/>
            <person name="Calcino A."/>
            <person name="Cummins S.F."/>
            <person name="Goodstein D.M."/>
            <person name="Harris C."/>
            <person name="Jackson D.J."/>
            <person name="Leys S.P."/>
            <person name="Shu S."/>
            <person name="Woodcroft B.J."/>
            <person name="Vervoort M."/>
            <person name="Kosik K.S."/>
            <person name="Manning G."/>
            <person name="Degnan B.M."/>
            <person name="Rokhsar D.S."/>
        </authorList>
    </citation>
    <scope>NUCLEOTIDE SEQUENCE [LARGE SCALE GENOMIC DNA]</scope>
</reference>
<feature type="coiled-coil region" evidence="9">
    <location>
        <begin position="202"/>
        <end position="253"/>
    </location>
</feature>
<dbReference type="EnsemblMetazoa" id="XM_020006302.1">
    <property type="protein sequence ID" value="XP_019861861.1"/>
    <property type="gene ID" value="LOC109590378"/>
</dbReference>
<name>A0AAN0JY58_AMPQE</name>
<evidence type="ECO:0000256" key="7">
    <source>
        <dbReference type="PROSITE-ProRule" id="PRU00191"/>
    </source>
</evidence>
<evidence type="ECO:0000256" key="9">
    <source>
        <dbReference type="SAM" id="Coils"/>
    </source>
</evidence>
<keyword evidence="4 8" id="KW-0067">ATP-binding</keyword>
<dbReference type="InterPro" id="IPR008266">
    <property type="entry name" value="Tyr_kinase_AS"/>
</dbReference>
<keyword evidence="1 8" id="KW-0808">Transferase</keyword>
<evidence type="ECO:0000256" key="4">
    <source>
        <dbReference type="ARBA" id="ARBA00022840"/>
    </source>
</evidence>
<dbReference type="AlphaFoldDB" id="A0AAN0JY58"/>
<dbReference type="PROSITE" id="PS50011">
    <property type="entry name" value="PROTEIN_KINASE_DOM"/>
    <property type="match status" value="1"/>
</dbReference>
<dbReference type="PROSITE" id="PS50001">
    <property type="entry name" value="SH2"/>
    <property type="match status" value="1"/>
</dbReference>
<sequence>MLVMEYLPLSLTQCLEREELPLQMKYSILLDVAKGLCYLHGKRPPIVHRDLTANNVLLTSSYSAKISDLGVSRLVDTFKKHHLTMAPGNAMVMPPEALKDNPVYDHKLDVFSYGCLILHVLTGQFPEPTNQFVPEPGKEKSFTKALEWDRRSNYIKDLPKENELLPLARDCLNDVPTDRPEMIYSFEFMEQVLSKYPKMKSITELMKENEAAEKHIYDLDAEIKVLKLEKVETEQLRINHEQLTAEMKHLQSILILKEKELNHCTRVLKKTVRSKDELKQQEDNMDLLTKVEVDLKEEDLIELAAMKEVSATRKHEQQLSECQKESEVRVQVAKEQQSKAWTVGSSFFPTLSRVEAETILKQENKDGTFVVRNSSRENCNIVSLCFKGQIRHYRIMNDDKKKYFISEGHRFPTIAEVIEYHKLNRGGLATRLKRLPAVLVPNQPVLSSAFGNL</sequence>
<evidence type="ECO:0000256" key="6">
    <source>
        <dbReference type="ARBA" id="ARBA00051245"/>
    </source>
</evidence>
<dbReference type="KEGG" id="aqu:109590378"/>
<comment type="similarity">
    <text evidence="8">Belongs to the protein kinase superfamily. Tyr protein kinase family.</text>
</comment>
<dbReference type="InterPro" id="IPR001245">
    <property type="entry name" value="Ser-Thr/Tyr_kinase_cat_dom"/>
</dbReference>
<accession>A0AAN0JY58</accession>
<evidence type="ECO:0000256" key="1">
    <source>
        <dbReference type="ARBA" id="ARBA00022679"/>
    </source>
</evidence>
<dbReference type="GeneID" id="109590378"/>
<feature type="domain" description="Protein kinase" evidence="11">
    <location>
        <begin position="1"/>
        <end position="193"/>
    </location>
</feature>
<proteinExistence type="inferred from homology"/>
<dbReference type="EC" id="2.7.10.2" evidence="8"/>
<protein>
    <recommendedName>
        <fullName evidence="8">Tyrosine-protein kinase</fullName>
        <ecNumber evidence="8">2.7.10.2</ecNumber>
    </recommendedName>
</protein>
<evidence type="ECO:0000256" key="8">
    <source>
        <dbReference type="RuleBase" id="RU362096"/>
    </source>
</evidence>